<sequence>MREVSARRARKLRRRGESVRYVGRTSTGKARYDWSRSCTYQGSHFGAPYPDAACIDGFLWDLDSCDEPGGLLRRGGEVPCPCCNRMAWHQHWRDSLESDGYQAALEGRCESDCPTNFRPADAEVFRRFWLNGFEHGSMDVESEHAAV</sequence>
<protein>
    <submittedName>
        <fullName evidence="1">Uncharacterized protein</fullName>
    </submittedName>
</protein>
<name>V5YNR5_9BURK</name>
<accession>V5YNR5</accession>
<reference evidence="1" key="2">
    <citation type="submission" date="2024-06" db="EMBL/GenBank/DDBJ databases">
        <authorList>
            <person name="Sakai Y."/>
            <person name="Fujii T."/>
        </authorList>
    </citation>
    <scope>NUCLEOTIDE SEQUENCE</scope>
    <source>
        <strain evidence="1">M701</strain>
        <plasmid evidence="1">pM7012</plasmid>
    </source>
</reference>
<reference evidence="1" key="1">
    <citation type="journal article" date="2014" name="Microbiology">
        <title>A 2,4-dichlorophenoxyacetic acid degradation plasmid pM7012 discloses distribution of an unclassified megaplasmid group across bacterial species.</title>
        <authorList>
            <person name="Sakai Y."/>
            <person name="Ogawa N."/>
            <person name="Shimomura Y."/>
            <person name="Fujii T."/>
        </authorList>
    </citation>
    <scope>NUCLEOTIDE SEQUENCE</scope>
    <source>
        <strain evidence="1">M701</strain>
    </source>
</reference>
<organism evidence="1">
    <name type="scientific">Burkholderia sp. M701</name>
    <dbReference type="NCBI Taxonomy" id="326454"/>
    <lineage>
        <taxon>Bacteria</taxon>
        <taxon>Pseudomonadati</taxon>
        <taxon>Pseudomonadota</taxon>
        <taxon>Betaproteobacteria</taxon>
        <taxon>Burkholderiales</taxon>
        <taxon>Burkholderiaceae</taxon>
        <taxon>Burkholderia</taxon>
    </lineage>
</organism>
<proteinExistence type="predicted"/>
<evidence type="ECO:0000313" key="1">
    <source>
        <dbReference type="EMBL" id="BAO19037.1"/>
    </source>
</evidence>
<geneLocation type="plasmid" evidence="1">
    <name>pM7012</name>
</geneLocation>
<dbReference type="AlphaFoldDB" id="V5YNR5"/>
<dbReference type="EMBL" id="AB853026">
    <property type="protein sequence ID" value="BAO19037.1"/>
    <property type="molecule type" value="Genomic_DNA"/>
</dbReference>
<keyword evidence="1" id="KW-0614">Plasmid</keyword>